<evidence type="ECO:0008006" key="4">
    <source>
        <dbReference type="Google" id="ProtNLM"/>
    </source>
</evidence>
<evidence type="ECO:0000256" key="1">
    <source>
        <dbReference type="SAM" id="SignalP"/>
    </source>
</evidence>
<evidence type="ECO:0000313" key="3">
    <source>
        <dbReference type="Proteomes" id="UP000223606"/>
    </source>
</evidence>
<dbReference type="OrthoDB" id="583390at2"/>
<sequence length="82" mass="8881">MLRTALFAGALVLLPASAMASDIPQESIDKINAVLSDMKCQVDSADIEADGDGYELDDIFCEDGQYDMDMNASFEVVGKKKE</sequence>
<feature type="signal peptide" evidence="1">
    <location>
        <begin position="1"/>
        <end position="20"/>
    </location>
</feature>
<gene>
    <name evidence="2" type="ORF">HDIA_4291</name>
</gene>
<dbReference type="EMBL" id="LT960614">
    <property type="protein sequence ID" value="SON57832.1"/>
    <property type="molecule type" value="Genomic_DNA"/>
</dbReference>
<dbReference type="RefSeq" id="WP_099558032.1">
    <property type="nucleotide sequence ID" value="NZ_LT960614.1"/>
</dbReference>
<dbReference type="Proteomes" id="UP000223606">
    <property type="component" value="Chromosome 1"/>
</dbReference>
<name>A0A2C9DBW4_9HYPH</name>
<reference evidence="3" key="1">
    <citation type="submission" date="2017-09" db="EMBL/GenBank/DDBJ databases">
        <title>Genome sequence of Nannocystis excedens DSM 71.</title>
        <authorList>
            <person name="Blom J."/>
        </authorList>
    </citation>
    <scope>NUCLEOTIDE SEQUENCE [LARGE SCALE GENOMIC DNA]</scope>
    <source>
        <strain evidence="3">type strain: E19</strain>
    </source>
</reference>
<accession>A0A2C9DBW4</accession>
<feature type="chain" id="PRO_5012519282" description="PepSY domain-containing protein" evidence="1">
    <location>
        <begin position="21"/>
        <end position="82"/>
    </location>
</feature>
<organism evidence="2 3">
    <name type="scientific">Hartmannibacter diazotrophicus</name>
    <dbReference type="NCBI Taxonomy" id="1482074"/>
    <lineage>
        <taxon>Bacteria</taxon>
        <taxon>Pseudomonadati</taxon>
        <taxon>Pseudomonadota</taxon>
        <taxon>Alphaproteobacteria</taxon>
        <taxon>Hyphomicrobiales</taxon>
        <taxon>Pleomorphomonadaceae</taxon>
        <taxon>Hartmannibacter</taxon>
    </lineage>
</organism>
<dbReference type="AlphaFoldDB" id="A0A2C9DBW4"/>
<proteinExistence type="predicted"/>
<dbReference type="KEGG" id="hdi:HDIA_4291"/>
<keyword evidence="1" id="KW-0732">Signal</keyword>
<keyword evidence="3" id="KW-1185">Reference proteome</keyword>
<evidence type="ECO:0000313" key="2">
    <source>
        <dbReference type="EMBL" id="SON57832.1"/>
    </source>
</evidence>
<protein>
    <recommendedName>
        <fullName evidence="4">PepSY domain-containing protein</fullName>
    </recommendedName>
</protein>